<reference evidence="2 3" key="1">
    <citation type="submission" date="2022-10" db="EMBL/GenBank/DDBJ databases">
        <title>Luteolibacter arcticus strain CCTCC AB 2014275, whole genome shotgun sequencing project.</title>
        <authorList>
            <person name="Zhao G."/>
            <person name="Shen L."/>
        </authorList>
    </citation>
    <scope>NUCLEOTIDE SEQUENCE [LARGE SCALE GENOMIC DNA]</scope>
    <source>
        <strain evidence="2 3">CCTCC AB 2014275</strain>
    </source>
</reference>
<gene>
    <name evidence="2" type="ORF">OKA05_00720</name>
</gene>
<dbReference type="EMBL" id="JAPDDT010000001">
    <property type="protein sequence ID" value="MCW1921055.1"/>
    <property type="molecule type" value="Genomic_DNA"/>
</dbReference>
<evidence type="ECO:0000313" key="3">
    <source>
        <dbReference type="Proteomes" id="UP001320876"/>
    </source>
</evidence>
<evidence type="ECO:0008006" key="4">
    <source>
        <dbReference type="Google" id="ProtNLM"/>
    </source>
</evidence>
<keyword evidence="3" id="KW-1185">Reference proteome</keyword>
<proteinExistence type="predicted"/>
<keyword evidence="1" id="KW-0472">Membrane</keyword>
<evidence type="ECO:0000256" key="1">
    <source>
        <dbReference type="SAM" id="Phobius"/>
    </source>
</evidence>
<accession>A0ABT3GBQ5</accession>
<keyword evidence="1" id="KW-0812">Transmembrane</keyword>
<feature type="transmembrane region" description="Helical" evidence="1">
    <location>
        <begin position="94"/>
        <end position="112"/>
    </location>
</feature>
<sequence length="123" mass="14203">MEEETDTYLCPGCDREVRVGSRGCPHCNADAPGKRLLRKKQRPKAAAKRARVRKSWEQDPSYDGLDLPDEDFDYDDFVAREFGHKPHRKIGIKWYWWVTAIVVVVLIVLAGFELGGWGRNAWK</sequence>
<dbReference type="Proteomes" id="UP001320876">
    <property type="component" value="Unassembled WGS sequence"/>
</dbReference>
<organism evidence="2 3">
    <name type="scientific">Luteolibacter arcticus</name>
    <dbReference type="NCBI Taxonomy" id="1581411"/>
    <lineage>
        <taxon>Bacteria</taxon>
        <taxon>Pseudomonadati</taxon>
        <taxon>Verrucomicrobiota</taxon>
        <taxon>Verrucomicrobiia</taxon>
        <taxon>Verrucomicrobiales</taxon>
        <taxon>Verrucomicrobiaceae</taxon>
        <taxon>Luteolibacter</taxon>
    </lineage>
</organism>
<evidence type="ECO:0000313" key="2">
    <source>
        <dbReference type="EMBL" id="MCW1921055.1"/>
    </source>
</evidence>
<dbReference type="RefSeq" id="WP_264485164.1">
    <property type="nucleotide sequence ID" value="NZ_JAPDDT010000001.1"/>
</dbReference>
<protein>
    <recommendedName>
        <fullName evidence="4">Zinc ribbon domain-containing protein</fullName>
    </recommendedName>
</protein>
<keyword evidence="1" id="KW-1133">Transmembrane helix</keyword>
<name>A0ABT3GBQ5_9BACT</name>
<comment type="caution">
    <text evidence="2">The sequence shown here is derived from an EMBL/GenBank/DDBJ whole genome shotgun (WGS) entry which is preliminary data.</text>
</comment>